<feature type="binding site" evidence="9">
    <location>
        <position position="58"/>
    </location>
    <ligand>
        <name>urate</name>
        <dbReference type="ChEBI" id="CHEBI:17775"/>
    </ligand>
</feature>
<keyword evidence="6 7" id="KW-0576">Peroxisome</keyword>
<dbReference type="OMA" id="ATMYKMS"/>
<dbReference type="RefSeq" id="XP_002175415.1">
    <property type="nucleotide sequence ID" value="XM_002175379.2"/>
</dbReference>
<protein>
    <recommendedName>
        <fullName evidence="7 10">Uricase</fullName>
        <ecNumber evidence="7 10">1.7.3.3</ecNumber>
    </recommendedName>
    <alternativeName>
        <fullName evidence="7">Urate oxidase</fullName>
    </alternativeName>
</protein>
<evidence type="ECO:0000256" key="5">
    <source>
        <dbReference type="ARBA" id="ARBA00023002"/>
    </source>
</evidence>
<dbReference type="GO" id="GO:0005777">
    <property type="term" value="C:peroxisome"/>
    <property type="evidence" value="ECO:0000318"/>
    <property type="project" value="GO_Central"/>
</dbReference>
<feature type="active site" description="Charge relay system" evidence="8">
    <location>
        <position position="255"/>
    </location>
</feature>
<evidence type="ECO:0000313" key="12">
    <source>
        <dbReference type="JaponicusDB" id="SJAG_04299"/>
    </source>
</evidence>
<dbReference type="Pfam" id="PF01014">
    <property type="entry name" value="Uricase"/>
    <property type="match status" value="2"/>
</dbReference>
<name>B6K6G8_SCHJY</name>
<gene>
    <name evidence="12" type="primary">uro1</name>
    <name evidence="11" type="ORF">SJAG_04299</name>
</gene>
<dbReference type="PANTHER" id="PTHR42874">
    <property type="entry name" value="URICASE"/>
    <property type="match status" value="1"/>
</dbReference>
<comment type="subcellular location">
    <subcellularLocation>
        <location evidence="1 7">Peroxisome</location>
    </subcellularLocation>
</comment>
<evidence type="ECO:0000256" key="9">
    <source>
        <dbReference type="PIRSR" id="PIRSR000241-2"/>
    </source>
</evidence>
<evidence type="ECO:0000313" key="11">
    <source>
        <dbReference type="EMBL" id="EEB09122.1"/>
    </source>
</evidence>
<dbReference type="HOGENOM" id="CLU_048151_0_0_1"/>
<dbReference type="UniPathway" id="UPA00394">
    <property type="reaction ID" value="UER00650"/>
</dbReference>
<feature type="binding site" evidence="9">
    <location>
        <position position="160"/>
    </location>
    <ligand>
        <name>urate</name>
        <dbReference type="ChEBI" id="CHEBI:17775"/>
    </ligand>
</feature>
<proteinExistence type="inferred from homology"/>
<dbReference type="InterPro" id="IPR002042">
    <property type="entry name" value="Uricase"/>
</dbReference>
<comment type="catalytic activity">
    <reaction evidence="7 10">
        <text>urate + O2 + H2O = 5-hydroxyisourate + H2O2</text>
        <dbReference type="Rhea" id="RHEA:21368"/>
        <dbReference type="ChEBI" id="CHEBI:15377"/>
        <dbReference type="ChEBI" id="CHEBI:15379"/>
        <dbReference type="ChEBI" id="CHEBI:16240"/>
        <dbReference type="ChEBI" id="CHEBI:17775"/>
        <dbReference type="ChEBI" id="CHEBI:18072"/>
        <dbReference type="EC" id="1.7.3.3"/>
    </reaction>
</comment>
<reference evidence="11 13" key="1">
    <citation type="journal article" date="2011" name="Science">
        <title>Comparative functional genomics of the fission yeasts.</title>
        <authorList>
            <person name="Rhind N."/>
            <person name="Chen Z."/>
            <person name="Yassour M."/>
            <person name="Thompson D.A."/>
            <person name="Haas B.J."/>
            <person name="Habib N."/>
            <person name="Wapinski I."/>
            <person name="Roy S."/>
            <person name="Lin M.F."/>
            <person name="Heiman D.I."/>
            <person name="Young S.K."/>
            <person name="Furuya K."/>
            <person name="Guo Y."/>
            <person name="Pidoux A."/>
            <person name="Chen H.M."/>
            <person name="Robbertse B."/>
            <person name="Goldberg J.M."/>
            <person name="Aoki K."/>
            <person name="Bayne E.H."/>
            <person name="Berlin A.M."/>
            <person name="Desjardins C.A."/>
            <person name="Dobbs E."/>
            <person name="Dukaj L."/>
            <person name="Fan L."/>
            <person name="FitzGerald M.G."/>
            <person name="French C."/>
            <person name="Gujja S."/>
            <person name="Hansen K."/>
            <person name="Keifenheim D."/>
            <person name="Levin J.Z."/>
            <person name="Mosher R.A."/>
            <person name="Mueller C.A."/>
            <person name="Pfiffner J."/>
            <person name="Priest M."/>
            <person name="Russ C."/>
            <person name="Smialowska A."/>
            <person name="Swoboda P."/>
            <person name="Sykes S.M."/>
            <person name="Vaughn M."/>
            <person name="Vengrova S."/>
            <person name="Yoder R."/>
            <person name="Zeng Q."/>
            <person name="Allshire R."/>
            <person name="Baulcombe D."/>
            <person name="Birren B.W."/>
            <person name="Brown W."/>
            <person name="Ekwall K."/>
            <person name="Kellis M."/>
            <person name="Leatherwood J."/>
            <person name="Levin H."/>
            <person name="Margalit H."/>
            <person name="Martienssen R."/>
            <person name="Nieduszynski C.A."/>
            <person name="Spatafora J.W."/>
            <person name="Friedman N."/>
            <person name="Dalgaard J.Z."/>
            <person name="Baumann P."/>
            <person name="Niki H."/>
            <person name="Regev A."/>
            <person name="Nusbaum C."/>
        </authorList>
    </citation>
    <scope>NUCLEOTIDE SEQUENCE [LARGE SCALE GENOMIC DNA]</scope>
    <source>
        <strain evidence="13">yFS275 / FY16936</strain>
    </source>
</reference>
<evidence type="ECO:0000256" key="8">
    <source>
        <dbReference type="PIRSR" id="PIRSR000241-1"/>
    </source>
</evidence>
<feature type="binding site" evidence="9">
    <location>
        <position position="253"/>
    </location>
    <ligand>
        <name>O2</name>
        <dbReference type="ChEBI" id="CHEBI:15379"/>
    </ligand>
</feature>
<dbReference type="Gene3D" id="3.10.270.10">
    <property type="entry name" value="Urate Oxidase"/>
    <property type="match status" value="1"/>
</dbReference>
<feature type="active site" description="Charge relay system" evidence="8">
    <location>
        <position position="11"/>
    </location>
</feature>
<dbReference type="NCBIfam" id="TIGR03383">
    <property type="entry name" value="urate_oxi"/>
    <property type="match status" value="1"/>
</dbReference>
<dbReference type="OrthoDB" id="9992118at2759"/>
<dbReference type="eggNOG" id="KOG1599">
    <property type="taxonomic scope" value="Eukaryota"/>
</dbReference>
<dbReference type="VEuPathDB" id="FungiDB:SJAG_04299"/>
<evidence type="ECO:0000256" key="1">
    <source>
        <dbReference type="ARBA" id="ARBA00004275"/>
    </source>
</evidence>
<dbReference type="GO" id="GO:0006145">
    <property type="term" value="P:purine nucleobase catabolic process"/>
    <property type="evidence" value="ECO:0000318"/>
    <property type="project" value="GO_Central"/>
</dbReference>
<dbReference type="PRINTS" id="PR00093">
    <property type="entry name" value="URICASE"/>
</dbReference>
<dbReference type="AlphaFoldDB" id="B6K6G8"/>
<accession>B6K6G8</accession>
<dbReference type="FunFam" id="3.10.270.10:FF:000001">
    <property type="entry name" value="Uricase"/>
    <property type="match status" value="1"/>
</dbReference>
<dbReference type="Proteomes" id="UP000001744">
    <property type="component" value="Unassembled WGS sequence"/>
</dbReference>
<feature type="active site" description="Charge relay system" evidence="8">
    <location>
        <position position="58"/>
    </location>
</feature>
<dbReference type="PIRSF" id="PIRSF000241">
    <property type="entry name" value="Urate_oxidase"/>
    <property type="match status" value="1"/>
</dbReference>
<evidence type="ECO:0000256" key="4">
    <source>
        <dbReference type="ARBA" id="ARBA00022631"/>
    </source>
</evidence>
<feature type="binding site" evidence="9">
    <location>
        <position position="226"/>
    </location>
    <ligand>
        <name>5-hydroxyisourate</name>
        <dbReference type="ChEBI" id="CHEBI:18072"/>
    </ligand>
</feature>
<feature type="binding site" evidence="9">
    <location>
        <position position="177"/>
    </location>
    <ligand>
        <name>urate</name>
        <dbReference type="ChEBI" id="CHEBI:17775"/>
    </ligand>
</feature>
<dbReference type="GO" id="GO:0004846">
    <property type="term" value="F:urate oxidase activity"/>
    <property type="evidence" value="ECO:0000318"/>
    <property type="project" value="GO_Central"/>
</dbReference>
<comment type="similarity">
    <text evidence="3 7 10">Belongs to the uricase family.</text>
</comment>
<keyword evidence="4 7" id="KW-0659">Purine metabolism</keyword>
<dbReference type="GO" id="GO:0019628">
    <property type="term" value="P:urate catabolic process"/>
    <property type="evidence" value="ECO:0000318"/>
    <property type="project" value="GO_Central"/>
</dbReference>
<sequence length="293" mass="33203">MPFVKDCAYGKTKVKFLKKVIDPKTKVHTVYEMDVQTLLKGELEESYTKADNRCVVPTDTQKNTVHVFAKKFDVSVPEVFAAHLAKHFVDRYSHIHGAVIDVSLTPWVRLQVNGTDHPHSFIRNPGECRKTHVEFSEGSGFDICSSVKDILVLKSTGSGFVDFHKCEYTTLPEVTDRIFSTSIDCTYTFAHQDTYAAVRTFDYNSTYEIVKEITLRIFALDNSDSVQATMYKMAVDVIAAVPEITEVYYALPNKHYFEIDLDPFEVANHGTDCTLYQPQAYPSGYITCTIARD</sequence>
<evidence type="ECO:0000256" key="10">
    <source>
        <dbReference type="RuleBase" id="RU004455"/>
    </source>
</evidence>
<dbReference type="GeneID" id="7052561"/>
<feature type="binding site" evidence="9">
    <location>
        <position position="226"/>
    </location>
    <ligand>
        <name>urate</name>
        <dbReference type="ChEBI" id="CHEBI:17775"/>
    </ligand>
</feature>
<dbReference type="EC" id="1.7.3.3" evidence="7 10"/>
<evidence type="ECO:0000256" key="3">
    <source>
        <dbReference type="ARBA" id="ARBA00009760"/>
    </source>
</evidence>
<evidence type="ECO:0000313" key="13">
    <source>
        <dbReference type="Proteomes" id="UP000001744"/>
    </source>
</evidence>
<feature type="binding site" evidence="9">
    <location>
        <position position="227"/>
    </location>
    <ligand>
        <name>5-hydroxyisourate</name>
        <dbReference type="ChEBI" id="CHEBI:18072"/>
    </ligand>
</feature>
<organism evidence="11 13">
    <name type="scientific">Schizosaccharomyces japonicus (strain yFS275 / FY16936)</name>
    <name type="common">Fission yeast</name>
    <dbReference type="NCBI Taxonomy" id="402676"/>
    <lineage>
        <taxon>Eukaryota</taxon>
        <taxon>Fungi</taxon>
        <taxon>Dikarya</taxon>
        <taxon>Ascomycota</taxon>
        <taxon>Taphrinomycotina</taxon>
        <taxon>Schizosaccharomycetes</taxon>
        <taxon>Schizosaccharomycetales</taxon>
        <taxon>Schizosaccharomycetaceae</taxon>
        <taxon>Schizosaccharomyces</taxon>
    </lineage>
</organism>
<dbReference type="STRING" id="402676.B6K6G8"/>
<keyword evidence="5 7" id="KW-0560">Oxidoreductase</keyword>
<evidence type="ECO:0000256" key="6">
    <source>
        <dbReference type="ARBA" id="ARBA00023140"/>
    </source>
</evidence>
<dbReference type="SUPFAM" id="SSF55620">
    <property type="entry name" value="Tetrahydrobiopterin biosynthesis enzymes-like"/>
    <property type="match status" value="2"/>
</dbReference>
<evidence type="ECO:0000256" key="2">
    <source>
        <dbReference type="ARBA" id="ARBA00004831"/>
    </source>
</evidence>
<feature type="binding site" evidence="9">
    <location>
        <position position="253"/>
    </location>
    <ligand>
        <name>5-hydroxyisourate</name>
        <dbReference type="ChEBI" id="CHEBI:18072"/>
    </ligand>
</feature>
<comment type="function">
    <text evidence="7 10">Catalyzes the oxidation of uric acid to 5-hydroxyisourate, which is further processed to form (S)-allantoin.</text>
</comment>
<feature type="binding site" evidence="9">
    <location>
        <position position="253"/>
    </location>
    <ligand>
        <name>urate</name>
        <dbReference type="ChEBI" id="CHEBI:17775"/>
    </ligand>
</feature>
<feature type="binding site" evidence="9">
    <location>
        <position position="59"/>
    </location>
    <ligand>
        <name>urate</name>
        <dbReference type="ChEBI" id="CHEBI:17775"/>
    </ligand>
</feature>
<evidence type="ECO:0000256" key="7">
    <source>
        <dbReference type="PIRNR" id="PIRNR000241"/>
    </source>
</evidence>
<dbReference type="JaponicusDB" id="SJAG_04299">
    <property type="gene designation" value="uro1"/>
</dbReference>
<comment type="pathway">
    <text evidence="2 7">Purine metabolism; urate degradation; (S)-allantoin from urate: step 1/3.</text>
</comment>
<dbReference type="PANTHER" id="PTHR42874:SF1">
    <property type="entry name" value="URICASE"/>
    <property type="match status" value="1"/>
</dbReference>
<keyword evidence="13" id="KW-1185">Reference proteome</keyword>
<feature type="binding site" evidence="9">
    <location>
        <position position="227"/>
    </location>
    <ligand>
        <name>urate</name>
        <dbReference type="ChEBI" id="CHEBI:17775"/>
    </ligand>
</feature>
<dbReference type="EMBL" id="KE651167">
    <property type="protein sequence ID" value="EEB09122.1"/>
    <property type="molecule type" value="Genomic_DNA"/>
</dbReference>